<evidence type="ECO:0000313" key="2">
    <source>
        <dbReference type="Proteomes" id="UP001060085"/>
    </source>
</evidence>
<reference evidence="2" key="1">
    <citation type="journal article" date="2023" name="Nat. Plants">
        <title>Single-cell RNA sequencing provides a high-resolution roadmap for understanding the multicellular compartmentation of specialized metabolism.</title>
        <authorList>
            <person name="Sun S."/>
            <person name="Shen X."/>
            <person name="Li Y."/>
            <person name="Li Y."/>
            <person name="Wang S."/>
            <person name="Li R."/>
            <person name="Zhang H."/>
            <person name="Shen G."/>
            <person name="Guo B."/>
            <person name="Wei J."/>
            <person name="Xu J."/>
            <person name="St-Pierre B."/>
            <person name="Chen S."/>
            <person name="Sun C."/>
        </authorList>
    </citation>
    <scope>NUCLEOTIDE SEQUENCE [LARGE SCALE GENOMIC DNA]</scope>
</reference>
<protein>
    <submittedName>
        <fullName evidence="1">Uncharacterized protein</fullName>
    </submittedName>
</protein>
<sequence>MAFSLSNSEKIILKSSDDNTFEVHESVTKQSVTIKHMIKEPYVGSGSILILNVSGESLASNIEYCKRIIGYKWLLFLACKSLLFNIKSDFTLDEEAKIQKENPWAWNNN</sequence>
<keyword evidence="2" id="KW-1185">Reference proteome</keyword>
<dbReference type="Proteomes" id="UP001060085">
    <property type="component" value="Linkage Group LG07"/>
</dbReference>
<accession>A0ACB9ZZD9</accession>
<organism evidence="1 2">
    <name type="scientific">Catharanthus roseus</name>
    <name type="common">Madagascar periwinkle</name>
    <name type="synonym">Vinca rosea</name>
    <dbReference type="NCBI Taxonomy" id="4058"/>
    <lineage>
        <taxon>Eukaryota</taxon>
        <taxon>Viridiplantae</taxon>
        <taxon>Streptophyta</taxon>
        <taxon>Embryophyta</taxon>
        <taxon>Tracheophyta</taxon>
        <taxon>Spermatophyta</taxon>
        <taxon>Magnoliopsida</taxon>
        <taxon>eudicotyledons</taxon>
        <taxon>Gunneridae</taxon>
        <taxon>Pentapetalae</taxon>
        <taxon>asterids</taxon>
        <taxon>lamiids</taxon>
        <taxon>Gentianales</taxon>
        <taxon>Apocynaceae</taxon>
        <taxon>Rauvolfioideae</taxon>
        <taxon>Vinceae</taxon>
        <taxon>Catharanthinae</taxon>
        <taxon>Catharanthus</taxon>
    </lineage>
</organism>
<comment type="caution">
    <text evidence="1">The sequence shown here is derived from an EMBL/GenBank/DDBJ whole genome shotgun (WGS) entry which is preliminary data.</text>
</comment>
<name>A0ACB9ZZD9_CATRO</name>
<dbReference type="EMBL" id="CM044707">
    <property type="protein sequence ID" value="KAI5652636.1"/>
    <property type="molecule type" value="Genomic_DNA"/>
</dbReference>
<evidence type="ECO:0000313" key="1">
    <source>
        <dbReference type="EMBL" id="KAI5652636.1"/>
    </source>
</evidence>
<gene>
    <name evidence="1" type="ORF">M9H77_29823</name>
</gene>
<proteinExistence type="predicted"/>